<feature type="binding site" evidence="8">
    <location>
        <position position="316"/>
    </location>
    <ligand>
        <name>Zn(2+)</name>
        <dbReference type="ChEBI" id="CHEBI:29105"/>
        <label>2</label>
    </ligand>
</feature>
<dbReference type="EMBL" id="CAVNYO010000436">
    <property type="protein sequence ID" value="CAK5279405.1"/>
    <property type="molecule type" value="Genomic_DNA"/>
</dbReference>
<feature type="binding site" evidence="8">
    <location>
        <position position="271"/>
    </location>
    <ligand>
        <name>Zn(2+)</name>
        <dbReference type="ChEBI" id="CHEBI:29105"/>
        <label>1</label>
    </ligand>
</feature>
<proteinExistence type="inferred from homology"/>
<organism evidence="11 12">
    <name type="scientific">Mycena citricolor</name>
    <dbReference type="NCBI Taxonomy" id="2018698"/>
    <lineage>
        <taxon>Eukaryota</taxon>
        <taxon>Fungi</taxon>
        <taxon>Dikarya</taxon>
        <taxon>Basidiomycota</taxon>
        <taxon>Agaricomycotina</taxon>
        <taxon>Agaricomycetes</taxon>
        <taxon>Agaricomycetidae</taxon>
        <taxon>Agaricales</taxon>
        <taxon>Marasmiineae</taxon>
        <taxon>Mycenaceae</taxon>
        <taxon>Mycena</taxon>
    </lineage>
</organism>
<keyword evidence="6" id="KW-0539">Nucleus</keyword>
<feature type="compositionally biased region" description="Basic residues" evidence="9">
    <location>
        <begin position="239"/>
        <end position="249"/>
    </location>
</feature>
<name>A0AAD2HPU9_9AGAR</name>
<evidence type="ECO:0000256" key="1">
    <source>
        <dbReference type="ARBA" id="ARBA00004123"/>
    </source>
</evidence>
<dbReference type="InterPro" id="IPR013083">
    <property type="entry name" value="Znf_RING/FYVE/PHD"/>
</dbReference>
<feature type="binding site" evidence="8">
    <location>
        <position position="295"/>
    </location>
    <ligand>
        <name>Zn(2+)</name>
        <dbReference type="ChEBI" id="CHEBI:29105"/>
        <label>1</label>
    </ligand>
</feature>
<keyword evidence="4" id="KW-0863">Zinc-finger</keyword>
<evidence type="ECO:0000256" key="7">
    <source>
        <dbReference type="PIRSR" id="PIRSR628651-50"/>
    </source>
</evidence>
<dbReference type="InterPro" id="IPR011011">
    <property type="entry name" value="Znf_FYVE_PHD"/>
</dbReference>
<evidence type="ECO:0000256" key="6">
    <source>
        <dbReference type="ARBA" id="ARBA00023242"/>
    </source>
</evidence>
<evidence type="ECO:0000313" key="11">
    <source>
        <dbReference type="EMBL" id="CAK5279405.1"/>
    </source>
</evidence>
<dbReference type="CDD" id="cd15505">
    <property type="entry name" value="PHD_ING"/>
    <property type="match status" value="1"/>
</dbReference>
<sequence>MSRTHHMSSRTSRKRGRAQRVAAVQEQINLSGADSDGDIAEDPREKEHTVWNAFKDDHFEVFELSSSLKRTFTLVQERDELDEKSSADLAGQINEYFRIRRGRERMANSVATTDDSEESNYSPADSRACLRRIFQLSEASLRDRQEKVNLTHSAFESVRLEFRWGTNIQSVLQVERSIRLIDQEIQEQEHAIALGPGRHLAPIVLPAIVVPKWAKPPLLAMSPEPEEARANEAAAAARNRSKKGKKSKRKESATELDPAGEDVDPNEPLYCYCNKISFGEMIACDDPHCLHEWFHLGCTGLTAAPEGRKKWYCVDCVARKSRKRNR</sequence>
<evidence type="ECO:0000313" key="12">
    <source>
        <dbReference type="Proteomes" id="UP001295794"/>
    </source>
</evidence>
<dbReference type="InterPro" id="IPR028651">
    <property type="entry name" value="ING_fam"/>
</dbReference>
<keyword evidence="12" id="KW-1185">Reference proteome</keyword>
<gene>
    <name evidence="11" type="ORF">MYCIT1_LOCUS29440</name>
</gene>
<feature type="site" description="Histone H3K4me3 binding" evidence="7">
    <location>
        <position position="293"/>
    </location>
</feature>
<dbReference type="InterPro" id="IPR019786">
    <property type="entry name" value="Zinc_finger_PHD-type_CS"/>
</dbReference>
<accession>A0AAD2HPU9</accession>
<dbReference type="GO" id="GO:0005634">
    <property type="term" value="C:nucleus"/>
    <property type="evidence" value="ECO:0007669"/>
    <property type="project" value="UniProtKB-SubCell"/>
</dbReference>
<dbReference type="GO" id="GO:0008270">
    <property type="term" value="F:zinc ion binding"/>
    <property type="evidence" value="ECO:0007669"/>
    <property type="project" value="UniProtKB-KW"/>
</dbReference>
<feature type="site" description="Histone H3K4me3 binding" evidence="7">
    <location>
        <position position="270"/>
    </location>
</feature>
<comment type="caution">
    <text evidence="11">The sequence shown here is derived from an EMBL/GenBank/DDBJ whole genome shotgun (WGS) entry which is preliminary data.</text>
</comment>
<evidence type="ECO:0000259" key="10">
    <source>
        <dbReference type="SMART" id="SM00249"/>
    </source>
</evidence>
<comment type="similarity">
    <text evidence="2">Belongs to the ING family.</text>
</comment>
<feature type="binding site" evidence="8">
    <location>
        <position position="298"/>
    </location>
    <ligand>
        <name>Zn(2+)</name>
        <dbReference type="ChEBI" id="CHEBI:29105"/>
        <label>1</label>
    </ligand>
</feature>
<feature type="binding site" evidence="8">
    <location>
        <position position="313"/>
    </location>
    <ligand>
        <name>Zn(2+)</name>
        <dbReference type="ChEBI" id="CHEBI:29105"/>
        <label>2</label>
    </ligand>
</feature>
<feature type="binding site" evidence="8">
    <location>
        <position position="273"/>
    </location>
    <ligand>
        <name>Zn(2+)</name>
        <dbReference type="ChEBI" id="CHEBI:29105"/>
        <label>1</label>
    </ligand>
</feature>
<feature type="binding site" evidence="8">
    <location>
        <position position="289"/>
    </location>
    <ligand>
        <name>Zn(2+)</name>
        <dbReference type="ChEBI" id="CHEBI:29105"/>
        <label>2</label>
    </ligand>
</feature>
<evidence type="ECO:0000256" key="2">
    <source>
        <dbReference type="ARBA" id="ARBA00010210"/>
    </source>
</evidence>
<feature type="site" description="Histone H3K4me3 binding" evidence="7">
    <location>
        <position position="285"/>
    </location>
</feature>
<reference evidence="11" key="1">
    <citation type="submission" date="2023-11" db="EMBL/GenBank/DDBJ databases">
        <authorList>
            <person name="De Vega J J."/>
            <person name="De Vega J J."/>
        </authorList>
    </citation>
    <scope>NUCLEOTIDE SEQUENCE</scope>
</reference>
<keyword evidence="3 8" id="KW-0479">Metal-binding</keyword>
<dbReference type="InterPro" id="IPR001965">
    <property type="entry name" value="Znf_PHD"/>
</dbReference>
<dbReference type="AlphaFoldDB" id="A0AAD2HPU9"/>
<dbReference type="PROSITE" id="PS01359">
    <property type="entry name" value="ZF_PHD_1"/>
    <property type="match status" value="1"/>
</dbReference>
<dbReference type="Proteomes" id="UP001295794">
    <property type="component" value="Unassembled WGS sequence"/>
</dbReference>
<evidence type="ECO:0000256" key="4">
    <source>
        <dbReference type="ARBA" id="ARBA00022771"/>
    </source>
</evidence>
<dbReference type="SUPFAM" id="SSF57903">
    <property type="entry name" value="FYVE/PHD zinc finger"/>
    <property type="match status" value="1"/>
</dbReference>
<evidence type="ECO:0000256" key="5">
    <source>
        <dbReference type="ARBA" id="ARBA00022833"/>
    </source>
</evidence>
<dbReference type="SMART" id="SM00249">
    <property type="entry name" value="PHD"/>
    <property type="match status" value="1"/>
</dbReference>
<evidence type="ECO:0000256" key="9">
    <source>
        <dbReference type="SAM" id="MobiDB-lite"/>
    </source>
</evidence>
<feature type="binding site" evidence="8">
    <location>
        <position position="284"/>
    </location>
    <ligand>
        <name>Zn(2+)</name>
        <dbReference type="ChEBI" id="CHEBI:29105"/>
        <label>2</label>
    </ligand>
</feature>
<feature type="domain" description="Zinc finger PHD-type" evidence="10">
    <location>
        <begin position="270"/>
        <end position="317"/>
    </location>
</feature>
<feature type="region of interest" description="Disordered" evidence="9">
    <location>
        <begin position="224"/>
        <end position="261"/>
    </location>
</feature>
<evidence type="ECO:0000256" key="8">
    <source>
        <dbReference type="PIRSR" id="PIRSR628651-51"/>
    </source>
</evidence>
<protein>
    <recommendedName>
        <fullName evidence="10">Zinc finger PHD-type domain-containing protein</fullName>
    </recommendedName>
</protein>
<feature type="site" description="Histone H3K4me3 binding" evidence="7">
    <location>
        <position position="281"/>
    </location>
</feature>
<keyword evidence="5 8" id="KW-0862">Zinc</keyword>
<dbReference type="GO" id="GO:0000785">
    <property type="term" value="C:chromatin"/>
    <property type="evidence" value="ECO:0007669"/>
    <property type="project" value="UniProtKB-ARBA"/>
</dbReference>
<dbReference type="Gene3D" id="3.30.40.10">
    <property type="entry name" value="Zinc/RING finger domain, C3HC4 (zinc finger)"/>
    <property type="match status" value="1"/>
</dbReference>
<evidence type="ECO:0000256" key="3">
    <source>
        <dbReference type="ARBA" id="ARBA00022723"/>
    </source>
</evidence>
<dbReference type="PANTHER" id="PTHR10333">
    <property type="entry name" value="INHIBITOR OF GROWTH PROTEIN"/>
    <property type="match status" value="1"/>
</dbReference>
<comment type="subcellular location">
    <subcellularLocation>
        <location evidence="1">Nucleus</location>
    </subcellularLocation>
</comment>